<gene>
    <name evidence="2" type="ORF">R3P38DRAFT_2793895</name>
</gene>
<evidence type="ECO:0000313" key="3">
    <source>
        <dbReference type="Proteomes" id="UP001362999"/>
    </source>
</evidence>
<evidence type="ECO:0000256" key="1">
    <source>
        <dbReference type="SAM" id="MobiDB-lite"/>
    </source>
</evidence>
<name>A0AAW0AC72_9AGAR</name>
<accession>A0AAW0AC72</accession>
<dbReference type="EMBL" id="JAWWNJ010000076">
    <property type="protein sequence ID" value="KAK7006125.1"/>
    <property type="molecule type" value="Genomic_DNA"/>
</dbReference>
<dbReference type="AlphaFoldDB" id="A0AAW0AC72"/>
<proteinExistence type="predicted"/>
<organism evidence="2 3">
    <name type="scientific">Favolaschia claudopus</name>
    <dbReference type="NCBI Taxonomy" id="2862362"/>
    <lineage>
        <taxon>Eukaryota</taxon>
        <taxon>Fungi</taxon>
        <taxon>Dikarya</taxon>
        <taxon>Basidiomycota</taxon>
        <taxon>Agaricomycotina</taxon>
        <taxon>Agaricomycetes</taxon>
        <taxon>Agaricomycetidae</taxon>
        <taxon>Agaricales</taxon>
        <taxon>Marasmiineae</taxon>
        <taxon>Mycenaceae</taxon>
        <taxon>Favolaschia</taxon>
    </lineage>
</organism>
<sequence>MFMTGVIMFSKVLYLEDDPPDDGLGGSTNIPSFDWAIISFMSLTQEVAHAKAKLFSEVFRSSSVVAPTPAGISFTWKTAGKAEQARKGWVRDGLSKEDANKKNNKGEIFPTANEKDVPSRAVTPKEEEGPFGNSKLSAHLWRLLVIVAP</sequence>
<feature type="compositionally biased region" description="Basic and acidic residues" evidence="1">
    <location>
        <begin position="87"/>
        <end position="105"/>
    </location>
</feature>
<keyword evidence="3" id="KW-1185">Reference proteome</keyword>
<feature type="region of interest" description="Disordered" evidence="1">
    <location>
        <begin position="87"/>
        <end position="131"/>
    </location>
</feature>
<protein>
    <submittedName>
        <fullName evidence="2">Uncharacterized protein</fullName>
    </submittedName>
</protein>
<feature type="compositionally biased region" description="Basic and acidic residues" evidence="1">
    <location>
        <begin position="113"/>
        <end position="128"/>
    </location>
</feature>
<evidence type="ECO:0000313" key="2">
    <source>
        <dbReference type="EMBL" id="KAK7006125.1"/>
    </source>
</evidence>
<comment type="caution">
    <text evidence="2">The sequence shown here is derived from an EMBL/GenBank/DDBJ whole genome shotgun (WGS) entry which is preliminary data.</text>
</comment>
<reference evidence="2 3" key="1">
    <citation type="journal article" date="2024" name="J Genomics">
        <title>Draft genome sequencing and assembly of Favolaschia claudopus CIRM-BRFM 2984 isolated from oak limbs.</title>
        <authorList>
            <person name="Navarro D."/>
            <person name="Drula E."/>
            <person name="Chaduli D."/>
            <person name="Cazenave R."/>
            <person name="Ahrendt S."/>
            <person name="Wang J."/>
            <person name="Lipzen A."/>
            <person name="Daum C."/>
            <person name="Barry K."/>
            <person name="Grigoriev I.V."/>
            <person name="Favel A."/>
            <person name="Rosso M.N."/>
            <person name="Martin F."/>
        </authorList>
    </citation>
    <scope>NUCLEOTIDE SEQUENCE [LARGE SCALE GENOMIC DNA]</scope>
    <source>
        <strain evidence="2 3">CIRM-BRFM 2984</strain>
    </source>
</reference>
<dbReference type="Proteomes" id="UP001362999">
    <property type="component" value="Unassembled WGS sequence"/>
</dbReference>